<dbReference type="EMBL" id="VSSQ01023904">
    <property type="protein sequence ID" value="MPM71108.1"/>
    <property type="molecule type" value="Genomic_DNA"/>
</dbReference>
<dbReference type="Pfam" id="PF03050">
    <property type="entry name" value="DDE_Tnp_IS66"/>
    <property type="match status" value="1"/>
</dbReference>
<dbReference type="NCBIfam" id="NF033517">
    <property type="entry name" value="transpos_IS66"/>
    <property type="match status" value="1"/>
</dbReference>
<dbReference type="InterPro" id="IPR052344">
    <property type="entry name" value="Transposase-related"/>
</dbReference>
<organism evidence="4">
    <name type="scientific">bioreactor metagenome</name>
    <dbReference type="NCBI Taxonomy" id="1076179"/>
    <lineage>
        <taxon>unclassified sequences</taxon>
        <taxon>metagenomes</taxon>
        <taxon>ecological metagenomes</taxon>
    </lineage>
</organism>
<name>A0A645C1A1_9ZZZZ</name>
<comment type="caution">
    <text evidence="4">The sequence shown here is derived from an EMBL/GenBank/DDBJ whole genome shotgun (WGS) entry which is preliminary data.</text>
</comment>
<feature type="domain" description="Transposase IS66 central" evidence="2">
    <location>
        <begin position="160"/>
        <end position="422"/>
    </location>
</feature>
<reference evidence="4" key="1">
    <citation type="submission" date="2019-08" db="EMBL/GenBank/DDBJ databases">
        <authorList>
            <person name="Kucharzyk K."/>
            <person name="Murdoch R.W."/>
            <person name="Higgins S."/>
            <person name="Loffler F."/>
        </authorList>
    </citation>
    <scope>NUCLEOTIDE SEQUENCE</scope>
</reference>
<dbReference type="InterPro" id="IPR004291">
    <property type="entry name" value="Transposase_IS66_central"/>
</dbReference>
<dbReference type="Pfam" id="PF20042">
    <property type="entry name" value="DUF6444"/>
    <property type="match status" value="1"/>
</dbReference>
<sequence length="454" mass="52087">MPDQITMKELIHLVQAQAKIIVRLEAKIDKLEEELEKYKTRKDSTNSSIPPSRDENRIPRTSSLRQKSDRKVGGQPGHEGKTLKMSEAPDEIIEHRACFCTECGKDLNNQPFEIFGKRQVIDIPTIKQIVTEHRVYRCKCTCGKVVESEFPVGIDSPVSYGRNIESLVGYLNVRQYLPFKRLQELLHDLMGANISEGGLHRLLNRLAAKGADAYELIRKSVVNSSVIGADETGMKVNGMKHWFWTWQNNHATYIAASTNRGSATINKHVSDISKEATIVHDCWKAHFQTQVDRHQTCTSHLEREAVYFEKRYKTPWPGSFRKMLIQAEKLKKKFTLDDYSSPNQARDDLEKELNALLETPLNPKHKELVTFQKRIARYRDHIFTFLYHHDVPPDNNGSERAIRNVKVKQKISGQFKIFEAAENFAILRSIIDTAIKNGQNVFLALNTIADYKTN</sequence>
<feature type="domain" description="DUF6444" evidence="3">
    <location>
        <begin position="16"/>
        <end position="82"/>
    </location>
</feature>
<evidence type="ECO:0000313" key="4">
    <source>
        <dbReference type="EMBL" id="MPM71108.1"/>
    </source>
</evidence>
<dbReference type="PANTHER" id="PTHR33678:SF1">
    <property type="entry name" value="BLL1576 PROTEIN"/>
    <property type="match status" value="1"/>
</dbReference>
<evidence type="ECO:0000259" key="2">
    <source>
        <dbReference type="Pfam" id="PF03050"/>
    </source>
</evidence>
<dbReference type="InterPro" id="IPR045618">
    <property type="entry name" value="DUF6444"/>
</dbReference>
<dbReference type="PANTHER" id="PTHR33678">
    <property type="entry name" value="BLL1576 PROTEIN"/>
    <property type="match status" value="1"/>
</dbReference>
<gene>
    <name evidence="4" type="ORF">SDC9_118071</name>
</gene>
<protein>
    <submittedName>
        <fullName evidence="4">IS66 family transposase ISPto7</fullName>
    </submittedName>
</protein>
<proteinExistence type="predicted"/>
<feature type="compositionally biased region" description="Basic and acidic residues" evidence="1">
    <location>
        <begin position="66"/>
        <end position="84"/>
    </location>
</feature>
<dbReference type="AlphaFoldDB" id="A0A645C1A1"/>
<feature type="region of interest" description="Disordered" evidence="1">
    <location>
        <begin position="37"/>
        <end position="86"/>
    </location>
</feature>
<evidence type="ECO:0000259" key="3">
    <source>
        <dbReference type="Pfam" id="PF20042"/>
    </source>
</evidence>
<accession>A0A645C1A1</accession>
<evidence type="ECO:0000256" key="1">
    <source>
        <dbReference type="SAM" id="MobiDB-lite"/>
    </source>
</evidence>